<dbReference type="OrthoDB" id="2361316at2"/>
<dbReference type="EMBL" id="WMIB01000001">
    <property type="protein sequence ID" value="MTH52399.1"/>
    <property type="molecule type" value="Genomic_DNA"/>
</dbReference>
<feature type="transmembrane region" description="Helical" evidence="1">
    <location>
        <begin position="36"/>
        <end position="61"/>
    </location>
</feature>
<name>A0A7X2S2B7_9BACI</name>
<dbReference type="Proteomes" id="UP000434639">
    <property type="component" value="Unassembled WGS sequence"/>
</dbReference>
<protein>
    <recommendedName>
        <fullName evidence="4">Competence protein ComGF</fullName>
    </recommendedName>
</protein>
<dbReference type="NCBIfam" id="NF041002">
    <property type="entry name" value="pilin_ComGF"/>
    <property type="match status" value="1"/>
</dbReference>
<keyword evidence="1" id="KW-0472">Membrane</keyword>
<dbReference type="Pfam" id="PF15980">
    <property type="entry name" value="ComGF"/>
    <property type="match status" value="1"/>
</dbReference>
<evidence type="ECO:0000256" key="1">
    <source>
        <dbReference type="SAM" id="Phobius"/>
    </source>
</evidence>
<sequence length="168" mass="19326">MKSGILQANLAFTGKRSRELKRNSAFRFTDSRGFSFLNMLFSLGIFTLIVSSLFPLLLFFFKSVEGSRDISSLEWEFFSEQAMIELRAAENPSVSMDKLDFTDRLGQRVTYQKYGNLVRRQVNRTGHEIILTNTAQFQVIVDQEKIAMNIMSEAGKIRSLTVRSIYEK</sequence>
<dbReference type="RefSeq" id="WP_155110901.1">
    <property type="nucleotide sequence ID" value="NZ_WMIB01000001.1"/>
</dbReference>
<accession>A0A7X2S2B7</accession>
<gene>
    <name evidence="2" type="ORF">GKZ89_03195</name>
</gene>
<keyword evidence="1" id="KW-0812">Transmembrane</keyword>
<reference evidence="2 3" key="1">
    <citation type="journal article" date="2017" name="Int. J. Syst. Evol. Microbiol.">
        <title>Bacillus mangrovi sp. nov., isolated from a sediment sample from a mangrove forest.</title>
        <authorList>
            <person name="Gupta V."/>
            <person name="Singh P.K."/>
            <person name="Korpole S."/>
            <person name="Tanuku N.R.S."/>
            <person name="Pinnaka A.K."/>
        </authorList>
    </citation>
    <scope>NUCLEOTIDE SEQUENCE [LARGE SCALE GENOMIC DNA]</scope>
    <source>
        <strain evidence="2 3">KCTC 33872</strain>
    </source>
</reference>
<keyword evidence="3" id="KW-1185">Reference proteome</keyword>
<dbReference type="AlphaFoldDB" id="A0A7X2S2B7"/>
<dbReference type="InterPro" id="IPR016977">
    <property type="entry name" value="ComGF"/>
</dbReference>
<evidence type="ECO:0000313" key="3">
    <source>
        <dbReference type="Proteomes" id="UP000434639"/>
    </source>
</evidence>
<evidence type="ECO:0008006" key="4">
    <source>
        <dbReference type="Google" id="ProtNLM"/>
    </source>
</evidence>
<keyword evidence="1" id="KW-1133">Transmembrane helix</keyword>
<evidence type="ECO:0000313" key="2">
    <source>
        <dbReference type="EMBL" id="MTH52399.1"/>
    </source>
</evidence>
<organism evidence="2 3">
    <name type="scientific">Metabacillus mangrovi</name>
    <dbReference type="NCBI Taxonomy" id="1491830"/>
    <lineage>
        <taxon>Bacteria</taxon>
        <taxon>Bacillati</taxon>
        <taxon>Bacillota</taxon>
        <taxon>Bacilli</taxon>
        <taxon>Bacillales</taxon>
        <taxon>Bacillaceae</taxon>
        <taxon>Metabacillus</taxon>
    </lineage>
</organism>
<comment type="caution">
    <text evidence="2">The sequence shown here is derived from an EMBL/GenBank/DDBJ whole genome shotgun (WGS) entry which is preliminary data.</text>
</comment>
<proteinExistence type="predicted"/>